<dbReference type="InterPro" id="IPR051545">
    <property type="entry name" value="NAD(P)H_dehydrogenase_qn"/>
</dbReference>
<gene>
    <name evidence="4" type="primary">kefF_1</name>
    <name evidence="4" type="ORF">NCTC11296_00301</name>
</gene>
<feature type="domain" description="Flavodoxin-like fold" evidence="3">
    <location>
        <begin position="1"/>
        <end position="187"/>
    </location>
</feature>
<sequence>MKHLIIFAHPNGQGSFNRSVLEAVVRSSQELNVEAQVRDLYQLDFDPVISWAELQGANQGITPAEIRYEHHLIREADLITLVYPLWWMGFPAILKGYLDRVLSHGFAYKTEDGQSVGLLQGKKMQQFITLGSNVEKYQQLGIDKSLRDCLVDGLFNFCGISDIQHCFFGDIHIIDDNARQQMLDDAAKITMQNLTALCNAHNNVHSNDKETP</sequence>
<proteinExistence type="inferred from homology"/>
<dbReference type="AlphaFoldDB" id="A0A377I6M2"/>
<evidence type="ECO:0000313" key="4">
    <source>
        <dbReference type="EMBL" id="STO70409.1"/>
    </source>
</evidence>
<dbReference type="Proteomes" id="UP000254465">
    <property type="component" value="Unassembled WGS sequence"/>
</dbReference>
<dbReference type="Gene3D" id="3.40.50.360">
    <property type="match status" value="1"/>
</dbReference>
<evidence type="ECO:0000259" key="3">
    <source>
        <dbReference type="Pfam" id="PF02525"/>
    </source>
</evidence>
<dbReference type="GO" id="GO:0005829">
    <property type="term" value="C:cytosol"/>
    <property type="evidence" value="ECO:0007669"/>
    <property type="project" value="TreeGrafter"/>
</dbReference>
<protein>
    <submittedName>
        <fullName evidence="4">Quinone family NAD(P)H dehydrogenase</fullName>
        <ecNumber evidence="4">1.6.5.2</ecNumber>
    </submittedName>
</protein>
<accession>A0A377I6M2</accession>
<evidence type="ECO:0000256" key="2">
    <source>
        <dbReference type="ARBA" id="ARBA00023002"/>
    </source>
</evidence>
<evidence type="ECO:0000313" key="5">
    <source>
        <dbReference type="Proteomes" id="UP000254465"/>
    </source>
</evidence>
<dbReference type="InterPro" id="IPR029039">
    <property type="entry name" value="Flavoprotein-like_sf"/>
</dbReference>
<evidence type="ECO:0000256" key="1">
    <source>
        <dbReference type="ARBA" id="ARBA00006252"/>
    </source>
</evidence>
<dbReference type="SUPFAM" id="SSF52218">
    <property type="entry name" value="Flavoproteins"/>
    <property type="match status" value="1"/>
</dbReference>
<dbReference type="RefSeq" id="WP_017806391.1">
    <property type="nucleotide sequence ID" value="NZ_PQVK01000212.1"/>
</dbReference>
<dbReference type="EC" id="1.6.5.2" evidence="4"/>
<dbReference type="GO" id="GO:0003955">
    <property type="term" value="F:NAD(P)H dehydrogenase (quinone) activity"/>
    <property type="evidence" value="ECO:0007669"/>
    <property type="project" value="UniProtKB-EC"/>
</dbReference>
<name>A0A377I6M2_AVIPA</name>
<dbReference type="PANTHER" id="PTHR10204">
    <property type="entry name" value="NAD P H OXIDOREDUCTASE-RELATED"/>
    <property type="match status" value="1"/>
</dbReference>
<dbReference type="InterPro" id="IPR003680">
    <property type="entry name" value="Flavodoxin_fold"/>
</dbReference>
<dbReference type="PANTHER" id="PTHR10204:SF34">
    <property type="entry name" value="NAD(P)H DEHYDROGENASE [QUINONE] 1 ISOFORM 1"/>
    <property type="match status" value="1"/>
</dbReference>
<reference evidence="4 5" key="1">
    <citation type="submission" date="2018-06" db="EMBL/GenBank/DDBJ databases">
        <authorList>
            <consortium name="Pathogen Informatics"/>
            <person name="Doyle S."/>
        </authorList>
    </citation>
    <scope>NUCLEOTIDE SEQUENCE [LARGE SCALE GENOMIC DNA]</scope>
    <source>
        <strain evidence="4 5">NCTC11296</strain>
    </source>
</reference>
<keyword evidence="2 4" id="KW-0560">Oxidoreductase</keyword>
<dbReference type="Pfam" id="PF02525">
    <property type="entry name" value="Flavodoxin_2"/>
    <property type="match status" value="1"/>
</dbReference>
<dbReference type="EMBL" id="UGHK01000001">
    <property type="protein sequence ID" value="STO70409.1"/>
    <property type="molecule type" value="Genomic_DNA"/>
</dbReference>
<comment type="similarity">
    <text evidence="1">Belongs to the NAD(P)H dehydrogenase (quinone) family.</text>
</comment>
<organism evidence="4 5">
    <name type="scientific">Avibacterium paragallinarum</name>
    <name type="common">Haemophilus gallinarum</name>
    <dbReference type="NCBI Taxonomy" id="728"/>
    <lineage>
        <taxon>Bacteria</taxon>
        <taxon>Pseudomonadati</taxon>
        <taxon>Pseudomonadota</taxon>
        <taxon>Gammaproteobacteria</taxon>
        <taxon>Pasteurellales</taxon>
        <taxon>Pasteurellaceae</taxon>
        <taxon>Avibacterium</taxon>
    </lineage>
</organism>